<proteinExistence type="predicted"/>
<evidence type="ECO:0000313" key="2">
    <source>
        <dbReference type="EMBL" id="KAJ1114844.1"/>
    </source>
</evidence>
<protein>
    <submittedName>
        <fullName evidence="2">Uncharacterized protein</fullName>
    </submittedName>
</protein>
<feature type="region of interest" description="Disordered" evidence="1">
    <location>
        <begin position="71"/>
        <end position="108"/>
    </location>
</feature>
<accession>A0AAV7NJL5</accession>
<gene>
    <name evidence="2" type="ORF">NDU88_003074</name>
</gene>
<evidence type="ECO:0000313" key="3">
    <source>
        <dbReference type="Proteomes" id="UP001066276"/>
    </source>
</evidence>
<evidence type="ECO:0000256" key="1">
    <source>
        <dbReference type="SAM" id="MobiDB-lite"/>
    </source>
</evidence>
<dbReference type="Proteomes" id="UP001066276">
    <property type="component" value="Chromosome 8"/>
</dbReference>
<keyword evidence="3" id="KW-1185">Reference proteome</keyword>
<sequence>MCKLVLTSIKGFESRTPANLYVLHPLGFPGSSQFLGTTEEGLPFGQSHARLSRTCEYVAQQSVGRSVVLRTGTAPRTEQQSPVGVPGSPAKIDAACDGPTLPRSDPPYPGVTGTVGIPDPDVIRAGKTNQLGLPGDDRQQLLLRAVTRIQRDD</sequence>
<reference evidence="2" key="1">
    <citation type="journal article" date="2022" name="bioRxiv">
        <title>Sequencing and chromosome-scale assembly of the giantPleurodeles waltlgenome.</title>
        <authorList>
            <person name="Brown T."/>
            <person name="Elewa A."/>
            <person name="Iarovenko S."/>
            <person name="Subramanian E."/>
            <person name="Araus A.J."/>
            <person name="Petzold A."/>
            <person name="Susuki M."/>
            <person name="Suzuki K.-i.T."/>
            <person name="Hayashi T."/>
            <person name="Toyoda A."/>
            <person name="Oliveira C."/>
            <person name="Osipova E."/>
            <person name="Leigh N.D."/>
            <person name="Simon A."/>
            <person name="Yun M.H."/>
        </authorList>
    </citation>
    <scope>NUCLEOTIDE SEQUENCE</scope>
    <source>
        <strain evidence="2">20211129_DDA</strain>
        <tissue evidence="2">Liver</tissue>
    </source>
</reference>
<dbReference type="EMBL" id="JANPWB010000012">
    <property type="protein sequence ID" value="KAJ1114844.1"/>
    <property type="molecule type" value="Genomic_DNA"/>
</dbReference>
<organism evidence="2 3">
    <name type="scientific">Pleurodeles waltl</name>
    <name type="common">Iberian ribbed newt</name>
    <dbReference type="NCBI Taxonomy" id="8319"/>
    <lineage>
        <taxon>Eukaryota</taxon>
        <taxon>Metazoa</taxon>
        <taxon>Chordata</taxon>
        <taxon>Craniata</taxon>
        <taxon>Vertebrata</taxon>
        <taxon>Euteleostomi</taxon>
        <taxon>Amphibia</taxon>
        <taxon>Batrachia</taxon>
        <taxon>Caudata</taxon>
        <taxon>Salamandroidea</taxon>
        <taxon>Salamandridae</taxon>
        <taxon>Pleurodelinae</taxon>
        <taxon>Pleurodeles</taxon>
    </lineage>
</organism>
<comment type="caution">
    <text evidence="2">The sequence shown here is derived from an EMBL/GenBank/DDBJ whole genome shotgun (WGS) entry which is preliminary data.</text>
</comment>
<name>A0AAV7NJL5_PLEWA</name>
<dbReference type="AlphaFoldDB" id="A0AAV7NJL5"/>